<name>A0A158CXG6_9BURK</name>
<dbReference type="GO" id="GO:0046872">
    <property type="term" value="F:metal ion binding"/>
    <property type="evidence" value="ECO:0007669"/>
    <property type="project" value="UniProtKB-KW"/>
</dbReference>
<dbReference type="InterPro" id="IPR005502">
    <property type="entry name" value="Ribosyl_crysJ1"/>
</dbReference>
<evidence type="ECO:0000256" key="1">
    <source>
        <dbReference type="ARBA" id="ARBA00010702"/>
    </source>
</evidence>
<dbReference type="EMBL" id="FCOA02000030">
    <property type="protein sequence ID" value="SAK87062.1"/>
    <property type="molecule type" value="Genomic_DNA"/>
</dbReference>
<comment type="caution">
    <text evidence="4">The sequence shown here is derived from an EMBL/GenBank/DDBJ whole genome shotgun (WGS) entry which is preliminary data.</text>
</comment>
<dbReference type="SUPFAM" id="SSF101478">
    <property type="entry name" value="ADP-ribosylglycohydrolase"/>
    <property type="match status" value="1"/>
</dbReference>
<dbReference type="AlphaFoldDB" id="A0A158CXG6"/>
<dbReference type="GO" id="GO:0016787">
    <property type="term" value="F:hydrolase activity"/>
    <property type="evidence" value="ECO:0007669"/>
    <property type="project" value="UniProtKB-KW"/>
</dbReference>
<keyword evidence="5" id="KW-1185">Reference proteome</keyword>
<organism evidence="4 5">
    <name type="scientific">Caballeronia hypogeia</name>
    <dbReference type="NCBI Taxonomy" id="1777140"/>
    <lineage>
        <taxon>Bacteria</taxon>
        <taxon>Pseudomonadati</taxon>
        <taxon>Pseudomonadota</taxon>
        <taxon>Betaproteobacteria</taxon>
        <taxon>Burkholderiales</taxon>
        <taxon>Burkholderiaceae</taxon>
        <taxon>Caballeronia</taxon>
    </lineage>
</organism>
<comment type="cofactor">
    <cofactor evidence="3">
        <name>Mg(2+)</name>
        <dbReference type="ChEBI" id="CHEBI:18420"/>
    </cofactor>
    <text evidence="3">Binds 2 magnesium ions per subunit.</text>
</comment>
<proteinExistence type="inferred from homology"/>
<dbReference type="STRING" id="1777140.AWB79_06154"/>
<evidence type="ECO:0000313" key="5">
    <source>
        <dbReference type="Proteomes" id="UP000054851"/>
    </source>
</evidence>
<feature type="binding site" evidence="3">
    <location>
        <position position="66"/>
    </location>
    <ligand>
        <name>Mg(2+)</name>
        <dbReference type="ChEBI" id="CHEBI:18420"/>
        <label>1</label>
    </ligand>
</feature>
<protein>
    <submittedName>
        <fullName evidence="4">ADP-ribosylation/crystallin J1</fullName>
    </submittedName>
</protein>
<dbReference type="PANTHER" id="PTHR16222">
    <property type="entry name" value="ADP-RIBOSYLGLYCOHYDROLASE"/>
    <property type="match status" value="1"/>
</dbReference>
<comment type="similarity">
    <text evidence="1">Belongs to the ADP-ribosylglycohydrolase family.</text>
</comment>
<keyword evidence="2" id="KW-0378">Hydrolase</keyword>
<dbReference type="RefSeq" id="WP_061171187.1">
    <property type="nucleotide sequence ID" value="NZ_FCOA02000030.1"/>
</dbReference>
<keyword evidence="3" id="KW-0479">Metal-binding</keyword>
<dbReference type="OrthoDB" id="9798107at2"/>
<feature type="binding site" evidence="3">
    <location>
        <position position="268"/>
    </location>
    <ligand>
        <name>Mg(2+)</name>
        <dbReference type="ChEBI" id="CHEBI:18420"/>
        <label>1</label>
    </ligand>
</feature>
<sequence length="314" mass="33718">MNDILTATHTERCRAGLYGLLLGDALGVPYEFHDAADLPPESAIEMEPPQGFRRAHRGVPPGTWSDDGAQALCLLESLVQYPSLDLADFSQRLIAWYEHGHMTPDGHVFDVGIQTSRALDDLRHGAAPASAGPGGERDNGNGALMRCLPVVFVAASDDEAVRLAMRQGLVTHGHVRSQLCCALYALIARRLLEGARASDAVARAEADLRRRFDSTPAAAEMRRVLEARREPARGSGYVLDSLWSAVQCLLDTGDVETCLRRAVTLGNDTDTTAAVAGGLAGLLYGPRALPARWVAALRGREIVDALLAELPRPA</sequence>
<dbReference type="Proteomes" id="UP000054851">
    <property type="component" value="Unassembled WGS sequence"/>
</dbReference>
<feature type="binding site" evidence="3">
    <location>
        <position position="270"/>
    </location>
    <ligand>
        <name>Mg(2+)</name>
        <dbReference type="ChEBI" id="CHEBI:18420"/>
        <label>1</label>
    </ligand>
</feature>
<feature type="binding site" evidence="3">
    <location>
        <position position="65"/>
    </location>
    <ligand>
        <name>Mg(2+)</name>
        <dbReference type="ChEBI" id="CHEBI:18420"/>
        <label>1</label>
    </ligand>
</feature>
<dbReference type="Gene3D" id="1.10.4080.10">
    <property type="entry name" value="ADP-ribosylation/Crystallin J1"/>
    <property type="match status" value="1"/>
</dbReference>
<evidence type="ECO:0000313" key="4">
    <source>
        <dbReference type="EMBL" id="SAK87062.1"/>
    </source>
</evidence>
<accession>A0A158CXG6</accession>
<evidence type="ECO:0000256" key="2">
    <source>
        <dbReference type="ARBA" id="ARBA00022801"/>
    </source>
</evidence>
<gene>
    <name evidence="4" type="ORF">AWB79_06154</name>
</gene>
<keyword evidence="3" id="KW-0460">Magnesium</keyword>
<dbReference type="PANTHER" id="PTHR16222:SF24">
    <property type="entry name" value="ADP-RIBOSYLHYDROLASE ARH3"/>
    <property type="match status" value="1"/>
</dbReference>
<dbReference type="Pfam" id="PF03747">
    <property type="entry name" value="ADP_ribosyl_GH"/>
    <property type="match status" value="1"/>
</dbReference>
<evidence type="ECO:0000256" key="3">
    <source>
        <dbReference type="PIRSR" id="PIRSR605502-1"/>
    </source>
</evidence>
<dbReference type="InterPro" id="IPR050792">
    <property type="entry name" value="ADP-ribosylglycohydrolase"/>
</dbReference>
<reference evidence="4" key="1">
    <citation type="submission" date="2016-01" db="EMBL/GenBank/DDBJ databases">
        <authorList>
            <person name="Peeters C."/>
        </authorList>
    </citation>
    <scope>NUCLEOTIDE SEQUENCE</scope>
    <source>
        <strain evidence="4">LMG 29322</strain>
    </source>
</reference>
<feature type="binding site" evidence="3">
    <location>
        <position position="271"/>
    </location>
    <ligand>
        <name>Mg(2+)</name>
        <dbReference type="ChEBI" id="CHEBI:18420"/>
        <label>1</label>
    </ligand>
</feature>
<feature type="binding site" evidence="3">
    <location>
        <position position="67"/>
    </location>
    <ligand>
        <name>Mg(2+)</name>
        <dbReference type="ChEBI" id="CHEBI:18420"/>
        <label>1</label>
    </ligand>
</feature>
<dbReference type="InterPro" id="IPR036705">
    <property type="entry name" value="Ribosyl_crysJ1_sf"/>
</dbReference>